<keyword evidence="1" id="KW-0732">Signal</keyword>
<accession>A0A2T4IGU4</accession>
<keyword evidence="3" id="KW-1185">Reference proteome</keyword>
<reference evidence="2 3" key="2">
    <citation type="submission" date="2018-04" db="EMBL/GenBank/DDBJ databases">
        <title>Thauera lacus sp. nov., isolated from an saline lake in Inner Mongolia, China.</title>
        <authorList>
            <person name="Liang Q.-Y."/>
        </authorList>
    </citation>
    <scope>NUCLEOTIDE SEQUENCE [LARGE SCALE GENOMIC DNA]</scope>
    <source>
        <strain evidence="2 3">D20</strain>
    </source>
</reference>
<proteinExistence type="predicted"/>
<dbReference type="InterPro" id="IPR021457">
    <property type="entry name" value="DUF3108"/>
</dbReference>
<evidence type="ECO:0000313" key="3">
    <source>
        <dbReference type="Proteomes" id="UP000241193"/>
    </source>
</evidence>
<dbReference type="OrthoDB" id="8526020at2"/>
<dbReference type="RefSeq" id="WP_107492799.1">
    <property type="nucleotide sequence ID" value="NZ_PZKC01000004.1"/>
</dbReference>
<name>A0A2T4IGU4_9RHOO</name>
<reference evidence="2 3" key="1">
    <citation type="submission" date="2018-03" db="EMBL/GenBank/DDBJ databases">
        <authorList>
            <person name="Keele B.F."/>
        </authorList>
    </citation>
    <scope>NUCLEOTIDE SEQUENCE [LARGE SCALE GENOMIC DNA]</scope>
    <source>
        <strain evidence="2 3">D20</strain>
    </source>
</reference>
<sequence>MKGWRNVLLGLGAALCTILQPAFAGAAQGWPARGEIVYNLSMGNGPQVGEARHSWAHDGSTYHIETRVRTVGMAALIARLQYVQRSEGRVLADGLQPQRFTVTREGRAAEQASFDWAAGQLVLTRKERRRELPLRAATQDVLSLWHQIAIAGSRPLPAPLQVVTGRKAADSTLSWEGEEELTVPLGKLRTRRLKASADDGSMSIEVWFAIDRNMLPVRIRMVDDDGDVLDQQASELRFDMRTTGRTQ</sequence>
<dbReference type="Pfam" id="PF11306">
    <property type="entry name" value="DUF3108"/>
    <property type="match status" value="1"/>
</dbReference>
<dbReference type="AlphaFoldDB" id="A0A2T4IGU4"/>
<feature type="chain" id="PRO_5015768145" evidence="1">
    <location>
        <begin position="27"/>
        <end position="247"/>
    </location>
</feature>
<evidence type="ECO:0000313" key="2">
    <source>
        <dbReference type="EMBL" id="PTD96990.1"/>
    </source>
</evidence>
<gene>
    <name evidence="2" type="ORF">C8261_06235</name>
</gene>
<evidence type="ECO:0000256" key="1">
    <source>
        <dbReference type="SAM" id="SignalP"/>
    </source>
</evidence>
<protein>
    <submittedName>
        <fullName evidence="2">DUF3108 domain-containing protein</fullName>
    </submittedName>
</protein>
<comment type="caution">
    <text evidence="2">The sequence shown here is derived from an EMBL/GenBank/DDBJ whole genome shotgun (WGS) entry which is preliminary data.</text>
</comment>
<feature type="signal peptide" evidence="1">
    <location>
        <begin position="1"/>
        <end position="26"/>
    </location>
</feature>
<dbReference type="Proteomes" id="UP000241193">
    <property type="component" value="Unassembled WGS sequence"/>
</dbReference>
<dbReference type="EMBL" id="PZKC01000004">
    <property type="protein sequence ID" value="PTD96990.1"/>
    <property type="molecule type" value="Genomic_DNA"/>
</dbReference>
<organism evidence="2 3">
    <name type="scientific">Pseudothauera lacus</name>
    <dbReference type="NCBI Taxonomy" id="2136175"/>
    <lineage>
        <taxon>Bacteria</taxon>
        <taxon>Pseudomonadati</taxon>
        <taxon>Pseudomonadota</taxon>
        <taxon>Betaproteobacteria</taxon>
        <taxon>Rhodocyclales</taxon>
        <taxon>Zoogloeaceae</taxon>
        <taxon>Pseudothauera</taxon>
    </lineage>
</organism>